<comment type="caution">
    <text evidence="3">The sequence shown here is derived from an EMBL/GenBank/DDBJ whole genome shotgun (WGS) entry which is preliminary data.</text>
</comment>
<reference evidence="4" key="1">
    <citation type="journal article" date="2019" name="Int. J. Syst. Evol. Microbiol.">
        <title>The Global Catalogue of Microorganisms (GCM) 10K type strain sequencing project: providing services to taxonomists for standard genome sequencing and annotation.</title>
        <authorList>
            <consortium name="The Broad Institute Genomics Platform"/>
            <consortium name="The Broad Institute Genome Sequencing Center for Infectious Disease"/>
            <person name="Wu L."/>
            <person name="Ma J."/>
        </authorList>
    </citation>
    <scope>NUCLEOTIDE SEQUENCE [LARGE SCALE GENOMIC DNA]</scope>
    <source>
        <strain evidence="4">CGMCC 1.16031</strain>
    </source>
</reference>
<sequence>MRRLLWIALWLAGTVNAAPRWDEQQQQIVHAMQQLADASDYKSASIDDYASQLCDDFTRWTIGSQAVNDKDGWVEGVSTWIARGWSVAARTADIVDIQVKGDFAFSRRIVTEAYIGPNQQSSMSTSALAETWHREGDGWKLYQLTVQPLPNPKS</sequence>
<evidence type="ECO:0000313" key="3">
    <source>
        <dbReference type="EMBL" id="MFC6441450.1"/>
    </source>
</evidence>
<evidence type="ECO:0000259" key="2">
    <source>
        <dbReference type="Pfam" id="PF14534"/>
    </source>
</evidence>
<keyword evidence="1" id="KW-0732">Signal</keyword>
<dbReference type="EMBL" id="JBHSUS010000001">
    <property type="protein sequence ID" value="MFC6441450.1"/>
    <property type="molecule type" value="Genomic_DNA"/>
</dbReference>
<evidence type="ECO:0000313" key="4">
    <source>
        <dbReference type="Proteomes" id="UP001596364"/>
    </source>
</evidence>
<evidence type="ECO:0000256" key="1">
    <source>
        <dbReference type="SAM" id="SignalP"/>
    </source>
</evidence>
<protein>
    <submittedName>
        <fullName evidence="3">DUF4440 domain-containing protein</fullName>
    </submittedName>
</protein>
<dbReference type="RefSeq" id="WP_131257788.1">
    <property type="nucleotide sequence ID" value="NZ_JBHSUS010000001.1"/>
</dbReference>
<accession>A0ABW1XNC8</accession>
<dbReference type="InterPro" id="IPR027843">
    <property type="entry name" value="DUF4440"/>
</dbReference>
<dbReference type="Gene3D" id="3.10.450.50">
    <property type="match status" value="1"/>
</dbReference>
<name>A0ABW1XNC8_9ALTE</name>
<dbReference type="SUPFAM" id="SSF54427">
    <property type="entry name" value="NTF2-like"/>
    <property type="match status" value="1"/>
</dbReference>
<feature type="chain" id="PRO_5045181807" evidence="1">
    <location>
        <begin position="18"/>
        <end position="154"/>
    </location>
</feature>
<proteinExistence type="predicted"/>
<dbReference type="InterPro" id="IPR032710">
    <property type="entry name" value="NTF2-like_dom_sf"/>
</dbReference>
<dbReference type="Proteomes" id="UP001596364">
    <property type="component" value="Unassembled WGS sequence"/>
</dbReference>
<feature type="domain" description="DUF4440" evidence="2">
    <location>
        <begin position="41"/>
        <end position="141"/>
    </location>
</feature>
<keyword evidence="4" id="KW-1185">Reference proteome</keyword>
<dbReference type="Pfam" id="PF14534">
    <property type="entry name" value="DUF4440"/>
    <property type="match status" value="1"/>
</dbReference>
<gene>
    <name evidence="3" type="ORF">ACFP85_14955</name>
</gene>
<organism evidence="3 4">
    <name type="scientific">Pseudobowmanella zhangzhouensis</name>
    <dbReference type="NCBI Taxonomy" id="1537679"/>
    <lineage>
        <taxon>Bacteria</taxon>
        <taxon>Pseudomonadati</taxon>
        <taxon>Pseudomonadota</taxon>
        <taxon>Gammaproteobacteria</taxon>
        <taxon>Alteromonadales</taxon>
        <taxon>Alteromonadaceae</taxon>
    </lineage>
</organism>
<feature type="signal peptide" evidence="1">
    <location>
        <begin position="1"/>
        <end position="17"/>
    </location>
</feature>